<keyword evidence="3" id="KW-0812">Transmembrane</keyword>
<dbReference type="PANTHER" id="PTHR24320:SF227">
    <property type="entry name" value="RETINOL DEHYDROGENASE 11"/>
    <property type="match status" value="1"/>
</dbReference>
<dbReference type="Proteomes" id="UP000017836">
    <property type="component" value="Unassembled WGS sequence"/>
</dbReference>
<evidence type="ECO:0000313" key="5">
    <source>
        <dbReference type="Proteomes" id="UP000017836"/>
    </source>
</evidence>
<evidence type="ECO:0000256" key="3">
    <source>
        <dbReference type="SAM" id="Phobius"/>
    </source>
</evidence>
<keyword evidence="2" id="KW-0560">Oxidoreductase</keyword>
<dbReference type="PANTHER" id="PTHR24320">
    <property type="entry name" value="RETINOL DEHYDROGENASE"/>
    <property type="match status" value="1"/>
</dbReference>
<dbReference type="STRING" id="13333.W1Q080"/>
<dbReference type="Gramene" id="ERN13771">
    <property type="protein sequence ID" value="ERN13771"/>
    <property type="gene ID" value="AMTR_s00049p00191150"/>
</dbReference>
<dbReference type="Gene3D" id="3.40.50.720">
    <property type="entry name" value="NAD(P)-binding Rossmann-like Domain"/>
    <property type="match status" value="1"/>
</dbReference>
<dbReference type="eggNOG" id="KOG1208">
    <property type="taxonomic scope" value="Eukaryota"/>
</dbReference>
<dbReference type="AlphaFoldDB" id="W1Q080"/>
<dbReference type="HOGENOM" id="CLU_010194_44_2_1"/>
<evidence type="ECO:0000313" key="4">
    <source>
        <dbReference type="EMBL" id="ERN13771.1"/>
    </source>
</evidence>
<dbReference type="Pfam" id="PF00106">
    <property type="entry name" value="adh_short"/>
    <property type="match status" value="1"/>
</dbReference>
<dbReference type="SUPFAM" id="SSF51735">
    <property type="entry name" value="NAD(P)-binding Rossmann-fold domains"/>
    <property type="match status" value="1"/>
</dbReference>
<gene>
    <name evidence="4" type="ORF">AMTR_s00049p00191150</name>
</gene>
<dbReference type="PRINTS" id="PR00081">
    <property type="entry name" value="GDHRDH"/>
</dbReference>
<dbReference type="OMA" id="NQWIKDS"/>
<accession>W1Q080</accession>
<comment type="similarity">
    <text evidence="1">Belongs to the short-chain dehydrogenases/reductases (SDR) family.</text>
</comment>
<proteinExistence type="inferred from homology"/>
<keyword evidence="3" id="KW-1133">Transmembrane helix</keyword>
<keyword evidence="5" id="KW-1185">Reference proteome</keyword>
<protein>
    <submittedName>
        <fullName evidence="4">Uncharacterized protein</fullName>
    </submittedName>
</protein>
<dbReference type="InterPro" id="IPR002347">
    <property type="entry name" value="SDR_fam"/>
</dbReference>
<dbReference type="GO" id="GO:0016491">
    <property type="term" value="F:oxidoreductase activity"/>
    <property type="evidence" value="ECO:0007669"/>
    <property type="project" value="UniProtKB-KW"/>
</dbReference>
<name>W1Q080_AMBTC</name>
<dbReference type="InterPro" id="IPR036291">
    <property type="entry name" value="NAD(P)-bd_dom_sf"/>
</dbReference>
<organism evidence="4 5">
    <name type="scientific">Amborella trichopoda</name>
    <dbReference type="NCBI Taxonomy" id="13333"/>
    <lineage>
        <taxon>Eukaryota</taxon>
        <taxon>Viridiplantae</taxon>
        <taxon>Streptophyta</taxon>
        <taxon>Embryophyta</taxon>
        <taxon>Tracheophyta</taxon>
        <taxon>Spermatophyta</taxon>
        <taxon>Magnoliopsida</taxon>
        <taxon>Amborellales</taxon>
        <taxon>Amborellaceae</taxon>
        <taxon>Amborella</taxon>
    </lineage>
</organism>
<dbReference type="OrthoDB" id="542013at2759"/>
<feature type="transmembrane region" description="Helical" evidence="3">
    <location>
        <begin position="16"/>
        <end position="36"/>
    </location>
</feature>
<evidence type="ECO:0000256" key="1">
    <source>
        <dbReference type="ARBA" id="ARBA00006484"/>
    </source>
</evidence>
<reference evidence="5" key="1">
    <citation type="journal article" date="2013" name="Science">
        <title>The Amborella genome and the evolution of flowering plants.</title>
        <authorList>
            <consortium name="Amborella Genome Project"/>
        </authorList>
    </citation>
    <scope>NUCLEOTIDE SEQUENCE [LARGE SCALE GENOMIC DNA]</scope>
</reference>
<sequence length="372" mass="41195">MALDRRALNFIFSVDFMRMGILWTLAVIFSQLRLLFRGISIKTPAFPRVPPNPSTRPVCIITGATSGLGKAAAHALSMERYFVILAGRSDHLLSKTIEEIKQQQEDAHLKAFQVDVSSLASILNFKNSVQQWLCDLHMHPSIQLLVNNAGILATSRRFTAEGYDKMMGTNYMGAFSMANVLLPLLKNSSKPSRIVNVTSFTHHCVSGAQFDEESLAGRNLQHLSSGKSYPLSRIYEYSKLCVLLFSYELHRQLFLADPSHHISVMAADPGVVRTNIMREVPQSLAELAYTALDLLCVLNSPESGVQSIIDAALAPPEASGHYFFGGKGRTLESTFLSYDPKLSKELWISSNNLLQKAQLTLQKSGEISRTSD</sequence>
<dbReference type="EMBL" id="KI392567">
    <property type="protein sequence ID" value="ERN13771.1"/>
    <property type="molecule type" value="Genomic_DNA"/>
</dbReference>
<dbReference type="KEGG" id="atr:18442018"/>
<evidence type="ECO:0000256" key="2">
    <source>
        <dbReference type="ARBA" id="ARBA00023002"/>
    </source>
</evidence>
<keyword evidence="3" id="KW-0472">Membrane</keyword>